<name>A0A4C1W9P2_EUMVA</name>
<comment type="caution">
    <text evidence="2">The sequence shown here is derived from an EMBL/GenBank/DDBJ whole genome shotgun (WGS) entry which is preliminary data.</text>
</comment>
<dbReference type="Proteomes" id="UP000299102">
    <property type="component" value="Unassembled WGS sequence"/>
</dbReference>
<dbReference type="STRING" id="151549.A0A4C1W9P2"/>
<dbReference type="InterPro" id="IPR043162">
    <property type="entry name" value="DOCK_C_lobe_C"/>
</dbReference>
<evidence type="ECO:0000313" key="3">
    <source>
        <dbReference type="Proteomes" id="UP000299102"/>
    </source>
</evidence>
<dbReference type="GO" id="GO:0007264">
    <property type="term" value="P:small GTPase-mediated signal transduction"/>
    <property type="evidence" value="ECO:0007669"/>
    <property type="project" value="InterPro"/>
</dbReference>
<dbReference type="InterPro" id="IPR026791">
    <property type="entry name" value="DOCK"/>
</dbReference>
<dbReference type="Pfam" id="PF20421">
    <property type="entry name" value="DHR-2_Lobe_C"/>
    <property type="match status" value="1"/>
</dbReference>
<dbReference type="EMBL" id="BGZK01000490">
    <property type="protein sequence ID" value="GBP46867.1"/>
    <property type="molecule type" value="Genomic_DNA"/>
</dbReference>
<dbReference type="GO" id="GO:0005085">
    <property type="term" value="F:guanyl-nucleotide exchange factor activity"/>
    <property type="evidence" value="ECO:0007669"/>
    <property type="project" value="InterPro"/>
</dbReference>
<organism evidence="2 3">
    <name type="scientific">Eumeta variegata</name>
    <name type="common">Bagworm moth</name>
    <name type="synonym">Eumeta japonica</name>
    <dbReference type="NCBI Taxonomy" id="151549"/>
    <lineage>
        <taxon>Eukaryota</taxon>
        <taxon>Metazoa</taxon>
        <taxon>Ecdysozoa</taxon>
        <taxon>Arthropoda</taxon>
        <taxon>Hexapoda</taxon>
        <taxon>Insecta</taxon>
        <taxon>Pterygota</taxon>
        <taxon>Neoptera</taxon>
        <taxon>Endopterygota</taxon>
        <taxon>Lepidoptera</taxon>
        <taxon>Glossata</taxon>
        <taxon>Ditrysia</taxon>
        <taxon>Tineoidea</taxon>
        <taxon>Psychidae</taxon>
        <taxon>Oiketicinae</taxon>
        <taxon>Eumeta</taxon>
    </lineage>
</organism>
<dbReference type="PANTHER" id="PTHR23317:SF76">
    <property type="entry name" value="LD20667P"/>
    <property type="match status" value="1"/>
</dbReference>
<sequence length="199" mass="22544">MESRWSPRRLSLPRNVNALPAFWEGIGYLIWGIGPRDKGRGIGHRNSLTEQNATAKATTLRPHSDSIVFHRSIQPIFVLQPSWPQYGATTVFLGPVAEGTQPATRLTNKLRLAFKDFSKKCYDALRKNKNLIGMDQREYQRELERNYQRLTERLAPLVQMTPGHVARLSPLCTLQSSTITADIVTCPRLAAHVVNLNRN</sequence>
<protein>
    <submittedName>
        <fullName evidence="2">Dedicator of cytokinesis protein 7</fullName>
    </submittedName>
</protein>
<accession>A0A4C1W9P2</accession>
<reference evidence="2 3" key="1">
    <citation type="journal article" date="2019" name="Commun. Biol.">
        <title>The bagworm genome reveals a unique fibroin gene that provides high tensile strength.</title>
        <authorList>
            <person name="Kono N."/>
            <person name="Nakamura H."/>
            <person name="Ohtoshi R."/>
            <person name="Tomita M."/>
            <person name="Numata K."/>
            <person name="Arakawa K."/>
        </authorList>
    </citation>
    <scope>NUCLEOTIDE SEQUENCE [LARGE SCALE GENOMIC DNA]</scope>
</reference>
<dbReference type="PANTHER" id="PTHR23317">
    <property type="entry name" value="DEDICATOR OF CYTOKINESIS DOCK"/>
    <property type="match status" value="1"/>
</dbReference>
<dbReference type="AlphaFoldDB" id="A0A4C1W9P2"/>
<dbReference type="OrthoDB" id="47328at2759"/>
<dbReference type="InterPro" id="IPR046773">
    <property type="entry name" value="DOCKER_Lobe_C"/>
</dbReference>
<feature type="domain" description="DOCKER Lobe C" evidence="1">
    <location>
        <begin position="90"/>
        <end position="156"/>
    </location>
</feature>
<keyword evidence="3" id="KW-1185">Reference proteome</keyword>
<proteinExistence type="predicted"/>
<dbReference type="Gene3D" id="1.20.58.740">
    <property type="match status" value="1"/>
</dbReference>
<gene>
    <name evidence="2" type="primary">Dock7</name>
    <name evidence="2" type="ORF">EVAR_78570_1</name>
</gene>
<evidence type="ECO:0000313" key="2">
    <source>
        <dbReference type="EMBL" id="GBP46867.1"/>
    </source>
</evidence>
<evidence type="ECO:0000259" key="1">
    <source>
        <dbReference type="Pfam" id="PF20421"/>
    </source>
</evidence>